<evidence type="ECO:0000256" key="3">
    <source>
        <dbReference type="ARBA" id="ARBA00023002"/>
    </source>
</evidence>
<dbReference type="Proteomes" id="UP000712673">
    <property type="component" value="Unassembled WGS sequence"/>
</dbReference>
<dbReference type="AlphaFoldDB" id="A0A937W5C9"/>
<keyword evidence="2" id="KW-0285">Flavoprotein</keyword>
<feature type="non-terminal residue" evidence="5">
    <location>
        <position position="62"/>
    </location>
</feature>
<dbReference type="InterPro" id="IPR036661">
    <property type="entry name" value="Luciferase-like_sf"/>
</dbReference>
<comment type="similarity">
    <text evidence="1">Belongs to the bacterial luciferase oxidoreductase family.</text>
</comment>
<gene>
    <name evidence="5" type="ORF">FJZ47_22235</name>
</gene>
<name>A0A937W5C9_UNCTE</name>
<evidence type="ECO:0000313" key="5">
    <source>
        <dbReference type="EMBL" id="MBM3226493.1"/>
    </source>
</evidence>
<evidence type="ECO:0000313" key="6">
    <source>
        <dbReference type="Proteomes" id="UP000712673"/>
    </source>
</evidence>
<dbReference type="GO" id="GO:0016705">
    <property type="term" value="F:oxidoreductase activity, acting on paired donors, with incorporation or reduction of molecular oxygen"/>
    <property type="evidence" value="ECO:0007669"/>
    <property type="project" value="InterPro"/>
</dbReference>
<accession>A0A937W5C9</accession>
<reference evidence="5" key="1">
    <citation type="submission" date="2019-03" db="EMBL/GenBank/DDBJ databases">
        <title>Lake Tanganyika Metagenome-Assembled Genomes (MAGs).</title>
        <authorList>
            <person name="Tran P."/>
        </authorList>
    </citation>
    <scope>NUCLEOTIDE SEQUENCE</scope>
    <source>
        <strain evidence="5">K_DeepCast_65m_m2_066</strain>
    </source>
</reference>
<keyword evidence="4" id="KW-0503">Monooxygenase</keyword>
<comment type="caution">
    <text evidence="5">The sequence shown here is derived from an EMBL/GenBank/DDBJ whole genome shotgun (WGS) entry which is preliminary data.</text>
</comment>
<keyword evidence="3" id="KW-0560">Oxidoreductase</keyword>
<proteinExistence type="inferred from homology"/>
<dbReference type="EMBL" id="VGLS01000930">
    <property type="protein sequence ID" value="MBM3226493.1"/>
    <property type="molecule type" value="Genomic_DNA"/>
</dbReference>
<dbReference type="SUPFAM" id="SSF51679">
    <property type="entry name" value="Bacterial luciferase-like"/>
    <property type="match status" value="1"/>
</dbReference>
<dbReference type="PANTHER" id="PTHR30137">
    <property type="entry name" value="LUCIFERASE-LIKE MONOOXYGENASE"/>
    <property type="match status" value="1"/>
</dbReference>
<dbReference type="PANTHER" id="PTHR30137:SF16">
    <property type="entry name" value="BLL0895 PROTEIN"/>
    <property type="match status" value="1"/>
</dbReference>
<protein>
    <submittedName>
        <fullName evidence="5">LLM class flavin-dependent oxidoreductase</fullName>
    </submittedName>
</protein>
<dbReference type="Gene3D" id="3.20.20.30">
    <property type="entry name" value="Luciferase-like domain"/>
    <property type="match status" value="1"/>
</dbReference>
<organism evidence="5 6">
    <name type="scientific">Tectimicrobiota bacterium</name>
    <dbReference type="NCBI Taxonomy" id="2528274"/>
    <lineage>
        <taxon>Bacteria</taxon>
        <taxon>Pseudomonadati</taxon>
        <taxon>Nitrospinota/Tectimicrobiota group</taxon>
        <taxon>Candidatus Tectimicrobiota</taxon>
    </lineage>
</organism>
<evidence type="ECO:0000256" key="4">
    <source>
        <dbReference type="ARBA" id="ARBA00023033"/>
    </source>
</evidence>
<dbReference type="GO" id="GO:0005829">
    <property type="term" value="C:cytosol"/>
    <property type="evidence" value="ECO:0007669"/>
    <property type="project" value="TreeGrafter"/>
</dbReference>
<dbReference type="InterPro" id="IPR050766">
    <property type="entry name" value="Bact_Lucif_Oxidored"/>
</dbReference>
<sequence>MPRLQFGAFLAPHHPIGEHPMLQFRRDLALVEHLDNLGYEEFWCGEHHSSGWEMIASPEMFL</sequence>
<dbReference type="CDD" id="cd00347">
    <property type="entry name" value="Flavin_utilizing_monoxygenases"/>
    <property type="match status" value="1"/>
</dbReference>
<evidence type="ECO:0000256" key="2">
    <source>
        <dbReference type="ARBA" id="ARBA00022630"/>
    </source>
</evidence>
<evidence type="ECO:0000256" key="1">
    <source>
        <dbReference type="ARBA" id="ARBA00010426"/>
    </source>
</evidence>
<dbReference type="GO" id="GO:0004497">
    <property type="term" value="F:monooxygenase activity"/>
    <property type="evidence" value="ECO:0007669"/>
    <property type="project" value="UniProtKB-KW"/>
</dbReference>